<evidence type="ECO:0000313" key="3">
    <source>
        <dbReference type="EMBL" id="TDD06349.1"/>
    </source>
</evidence>
<dbReference type="SUPFAM" id="SSF54427">
    <property type="entry name" value="NTF2-like"/>
    <property type="match status" value="1"/>
</dbReference>
<dbReference type="RefSeq" id="WP_132674318.1">
    <property type="nucleotide sequence ID" value="NZ_SMKS01000017.1"/>
</dbReference>
<evidence type="ECO:0000256" key="1">
    <source>
        <dbReference type="SAM" id="MobiDB-lite"/>
    </source>
</evidence>
<dbReference type="EMBL" id="SMKS01000017">
    <property type="protein sequence ID" value="TDD06349.1"/>
    <property type="molecule type" value="Genomic_DNA"/>
</dbReference>
<proteinExistence type="predicted"/>
<dbReference type="Pfam" id="PF13577">
    <property type="entry name" value="SnoaL_4"/>
    <property type="match status" value="1"/>
</dbReference>
<dbReference type="Gene3D" id="3.10.450.50">
    <property type="match status" value="1"/>
</dbReference>
<organism evidence="3 4">
    <name type="scientific">Saccharopolyspora terrae</name>
    <dbReference type="NCBI Taxonomy" id="2530384"/>
    <lineage>
        <taxon>Bacteria</taxon>
        <taxon>Bacillati</taxon>
        <taxon>Actinomycetota</taxon>
        <taxon>Actinomycetes</taxon>
        <taxon>Pseudonocardiales</taxon>
        <taxon>Pseudonocardiaceae</taxon>
        <taxon>Saccharopolyspora</taxon>
    </lineage>
</organism>
<keyword evidence="4" id="KW-1185">Reference proteome</keyword>
<gene>
    <name evidence="3" type="ORF">E1181_12675</name>
</gene>
<feature type="domain" description="SnoaL-like" evidence="2">
    <location>
        <begin position="6"/>
        <end position="128"/>
    </location>
</feature>
<evidence type="ECO:0000313" key="4">
    <source>
        <dbReference type="Proteomes" id="UP000295674"/>
    </source>
</evidence>
<name>A0A4R4VKT4_9PSEU</name>
<sequence>MPTLDELVARTEITDVLGRYAHAIDRGDRELARTCYHPDATDDHGRFSGTVDELFEFFETYGATLESTFHFLSPPTIALHGERAEVETYCLYRRQPVDGGASAAVFQGLRYFDIFERRADRWLIAERTVIIDWEHAAPPLPTTASPPTWVRGSRGETDPAAPLTRSLSTAVRRRADSADAGDQGFIGRCTSS</sequence>
<dbReference type="Proteomes" id="UP000295674">
    <property type="component" value="Unassembled WGS sequence"/>
</dbReference>
<evidence type="ECO:0000259" key="2">
    <source>
        <dbReference type="Pfam" id="PF13577"/>
    </source>
</evidence>
<comment type="caution">
    <text evidence="3">The sequence shown here is derived from an EMBL/GenBank/DDBJ whole genome shotgun (WGS) entry which is preliminary data.</text>
</comment>
<reference evidence="3 4" key="1">
    <citation type="submission" date="2019-03" db="EMBL/GenBank/DDBJ databases">
        <title>Draft genome sequences of novel Actinobacteria.</title>
        <authorList>
            <person name="Sahin N."/>
            <person name="Ay H."/>
            <person name="Saygin H."/>
        </authorList>
    </citation>
    <scope>NUCLEOTIDE SEQUENCE [LARGE SCALE GENOMIC DNA]</scope>
    <source>
        <strain evidence="3 4">16K309</strain>
    </source>
</reference>
<dbReference type="CDD" id="cd00531">
    <property type="entry name" value="NTF2_like"/>
    <property type="match status" value="1"/>
</dbReference>
<feature type="region of interest" description="Disordered" evidence="1">
    <location>
        <begin position="141"/>
        <end position="183"/>
    </location>
</feature>
<accession>A0A4R4VKT4</accession>
<protein>
    <submittedName>
        <fullName evidence="3">Nuclear transport factor 2 family protein</fullName>
    </submittedName>
</protein>
<dbReference type="InterPro" id="IPR037401">
    <property type="entry name" value="SnoaL-like"/>
</dbReference>
<dbReference type="AlphaFoldDB" id="A0A4R4VKT4"/>
<dbReference type="InterPro" id="IPR032710">
    <property type="entry name" value="NTF2-like_dom_sf"/>
</dbReference>
<dbReference type="OrthoDB" id="7605094at2"/>